<dbReference type="EMBL" id="AESD01000032">
    <property type="protein sequence ID" value="EHJ15127.1"/>
    <property type="molecule type" value="Genomic_DNA"/>
</dbReference>
<dbReference type="RefSeq" id="WP_007303286.1">
    <property type="nucleotide sequence ID" value="NZ_AESD01000032.1"/>
</dbReference>
<dbReference type="AlphaFoldDB" id="G5IY71"/>
<gene>
    <name evidence="1" type="ORF">CWATWH0003_0226</name>
</gene>
<name>G5IY71_CROWT</name>
<dbReference type="PATRIC" id="fig|423471.3.peg.211"/>
<evidence type="ECO:0000313" key="2">
    <source>
        <dbReference type="Proteomes" id="UP000003477"/>
    </source>
</evidence>
<protein>
    <submittedName>
        <fullName evidence="1">Uncharacterized protein</fullName>
    </submittedName>
</protein>
<evidence type="ECO:0000313" key="1">
    <source>
        <dbReference type="EMBL" id="EHJ15127.1"/>
    </source>
</evidence>
<reference evidence="1 2" key="1">
    <citation type="journal article" date="2011" name="Front. Microbiol.">
        <title>Two Strains of Crocosphaera watsonii with Highly Conserved Genomes are Distinguished by Strain-Specific Features.</title>
        <authorList>
            <person name="Bench S.R."/>
            <person name="Ilikchyan I.N."/>
            <person name="Tripp H.J."/>
            <person name="Zehr J.P."/>
        </authorList>
    </citation>
    <scope>NUCLEOTIDE SEQUENCE [LARGE SCALE GENOMIC DNA]</scope>
    <source>
        <strain evidence="1 2">WH 0003</strain>
    </source>
</reference>
<proteinExistence type="predicted"/>
<accession>G5IY71</accession>
<dbReference type="GeneID" id="88764189"/>
<sequence length="122" mass="13562">MADVSGVWLGTYWQYGSPTRFEMTLVQGKNTLSGNVLDDSSLGEANVTGEISGRTVTFRKCYLSGSRHCIDYFGTVSSDEKLMTGQWQEGVFNQGKWEAHRQDDNLTLSLEKIKSSPLQTVS</sequence>
<organism evidence="1 2">
    <name type="scientific">Crocosphaera watsonii WH 0003</name>
    <dbReference type="NCBI Taxonomy" id="423471"/>
    <lineage>
        <taxon>Bacteria</taxon>
        <taxon>Bacillati</taxon>
        <taxon>Cyanobacteriota</taxon>
        <taxon>Cyanophyceae</taxon>
        <taxon>Oscillatoriophycideae</taxon>
        <taxon>Chroococcales</taxon>
        <taxon>Aphanothecaceae</taxon>
        <taxon>Crocosphaera</taxon>
    </lineage>
</organism>
<comment type="caution">
    <text evidence="1">The sequence shown here is derived from an EMBL/GenBank/DDBJ whole genome shotgun (WGS) entry which is preliminary data.</text>
</comment>
<dbReference type="Proteomes" id="UP000003477">
    <property type="component" value="Unassembled WGS sequence"/>
</dbReference>